<sequence length="93" mass="10100">QRQVRCDFAGTGVQLVYEGNFSSVRFDGQLMCQPLGLRHKQPCPYTCAETAQCSKNKVILVCACLKGYVDISKQFGKPAGSILSALSATIPTR</sequence>
<name>A0AAV5T8A8_9BILA</name>
<keyword evidence="2" id="KW-1185">Reference proteome</keyword>
<dbReference type="EMBL" id="BTSX01000003">
    <property type="protein sequence ID" value="GMS91330.1"/>
    <property type="molecule type" value="Genomic_DNA"/>
</dbReference>
<dbReference type="Proteomes" id="UP001432027">
    <property type="component" value="Unassembled WGS sequence"/>
</dbReference>
<organism evidence="1 2">
    <name type="scientific">Pristionchus entomophagus</name>
    <dbReference type="NCBI Taxonomy" id="358040"/>
    <lineage>
        <taxon>Eukaryota</taxon>
        <taxon>Metazoa</taxon>
        <taxon>Ecdysozoa</taxon>
        <taxon>Nematoda</taxon>
        <taxon>Chromadorea</taxon>
        <taxon>Rhabditida</taxon>
        <taxon>Rhabditina</taxon>
        <taxon>Diplogasteromorpha</taxon>
        <taxon>Diplogasteroidea</taxon>
        <taxon>Neodiplogasteridae</taxon>
        <taxon>Pristionchus</taxon>
    </lineage>
</organism>
<feature type="non-terminal residue" evidence="1">
    <location>
        <position position="1"/>
    </location>
</feature>
<reference evidence="1" key="1">
    <citation type="submission" date="2023-10" db="EMBL/GenBank/DDBJ databases">
        <title>Genome assembly of Pristionchus species.</title>
        <authorList>
            <person name="Yoshida K."/>
            <person name="Sommer R.J."/>
        </authorList>
    </citation>
    <scope>NUCLEOTIDE SEQUENCE</scope>
    <source>
        <strain evidence="1">RS0144</strain>
    </source>
</reference>
<accession>A0AAV5T8A8</accession>
<evidence type="ECO:0000313" key="2">
    <source>
        <dbReference type="Proteomes" id="UP001432027"/>
    </source>
</evidence>
<dbReference type="AlphaFoldDB" id="A0AAV5T8A8"/>
<evidence type="ECO:0000313" key="1">
    <source>
        <dbReference type="EMBL" id="GMS91330.1"/>
    </source>
</evidence>
<gene>
    <name evidence="1" type="ORF">PENTCL1PPCAC_13505</name>
</gene>
<comment type="caution">
    <text evidence="1">The sequence shown here is derived from an EMBL/GenBank/DDBJ whole genome shotgun (WGS) entry which is preliminary data.</text>
</comment>
<proteinExistence type="predicted"/>
<protein>
    <submittedName>
        <fullName evidence="1">Uncharacterized protein</fullName>
    </submittedName>
</protein>